<accession>A0A7X1Z7F7</accession>
<dbReference type="EC" id="2.7.1.180" evidence="1 10"/>
<dbReference type="PANTHER" id="PTHR30040:SF2">
    <property type="entry name" value="FAD:PROTEIN FMN TRANSFERASE"/>
    <property type="match status" value="1"/>
</dbReference>
<comment type="caution">
    <text evidence="12">The sequence shown here is derived from an EMBL/GenBank/DDBJ whole genome shotgun (WGS) entry which is preliminary data.</text>
</comment>
<comment type="catalytic activity">
    <reaction evidence="9 10">
        <text>L-threonyl-[protein] + FAD = FMN-L-threonyl-[protein] + AMP + H(+)</text>
        <dbReference type="Rhea" id="RHEA:36847"/>
        <dbReference type="Rhea" id="RHEA-COMP:11060"/>
        <dbReference type="Rhea" id="RHEA-COMP:11061"/>
        <dbReference type="ChEBI" id="CHEBI:15378"/>
        <dbReference type="ChEBI" id="CHEBI:30013"/>
        <dbReference type="ChEBI" id="CHEBI:57692"/>
        <dbReference type="ChEBI" id="CHEBI:74257"/>
        <dbReference type="ChEBI" id="CHEBI:456215"/>
        <dbReference type="EC" id="2.7.1.180"/>
    </reaction>
</comment>
<dbReference type="Gene3D" id="3.10.520.10">
    <property type="entry name" value="ApbE-like domains"/>
    <property type="match status" value="1"/>
</dbReference>
<evidence type="ECO:0000256" key="6">
    <source>
        <dbReference type="ARBA" id="ARBA00022827"/>
    </source>
</evidence>
<name>A0A7X1Z7F7_9LACT</name>
<gene>
    <name evidence="12" type="ORF">GHI93_03885</name>
</gene>
<evidence type="ECO:0000256" key="7">
    <source>
        <dbReference type="ARBA" id="ARBA00022842"/>
    </source>
</evidence>
<reference evidence="12 13" key="1">
    <citation type="submission" date="2019-10" db="EMBL/GenBank/DDBJ databases">
        <authorList>
            <person name="Dong K."/>
        </authorList>
    </citation>
    <scope>NUCLEOTIDE SEQUENCE [LARGE SCALE GENOMIC DNA]</scope>
    <source>
        <strain evidence="12 13">DSM 28960</strain>
    </source>
</reference>
<dbReference type="Proteomes" id="UP000439550">
    <property type="component" value="Unassembled WGS sequence"/>
</dbReference>
<keyword evidence="6 10" id="KW-0274">FAD</keyword>
<dbReference type="PIRSF" id="PIRSF006268">
    <property type="entry name" value="ApbE"/>
    <property type="match status" value="1"/>
</dbReference>
<dbReference type="AlphaFoldDB" id="A0A7X1Z7F7"/>
<protein>
    <recommendedName>
        <fullName evidence="2 10">FAD:protein FMN transferase</fullName>
        <ecNumber evidence="1 10">2.7.1.180</ecNumber>
    </recommendedName>
    <alternativeName>
        <fullName evidence="8 10">Flavin transferase</fullName>
    </alternativeName>
</protein>
<evidence type="ECO:0000313" key="13">
    <source>
        <dbReference type="Proteomes" id="UP000439550"/>
    </source>
</evidence>
<evidence type="ECO:0000256" key="1">
    <source>
        <dbReference type="ARBA" id="ARBA00011955"/>
    </source>
</evidence>
<feature type="binding site" evidence="11">
    <location>
        <position position="137"/>
    </location>
    <ligand>
        <name>Mg(2+)</name>
        <dbReference type="ChEBI" id="CHEBI:18420"/>
    </ligand>
</feature>
<proteinExistence type="inferred from homology"/>
<keyword evidence="5 10" id="KW-0479">Metal-binding</keyword>
<evidence type="ECO:0000256" key="8">
    <source>
        <dbReference type="ARBA" id="ARBA00031306"/>
    </source>
</evidence>
<dbReference type="GO" id="GO:0046872">
    <property type="term" value="F:metal ion binding"/>
    <property type="evidence" value="ECO:0007669"/>
    <property type="project" value="UniProtKB-UniRule"/>
</dbReference>
<evidence type="ECO:0000256" key="10">
    <source>
        <dbReference type="PIRNR" id="PIRNR006268"/>
    </source>
</evidence>
<comment type="similarity">
    <text evidence="10">Belongs to the ApbE family.</text>
</comment>
<evidence type="ECO:0000256" key="4">
    <source>
        <dbReference type="ARBA" id="ARBA00022679"/>
    </source>
</evidence>
<evidence type="ECO:0000256" key="9">
    <source>
        <dbReference type="ARBA" id="ARBA00048540"/>
    </source>
</evidence>
<keyword evidence="13" id="KW-1185">Reference proteome</keyword>
<dbReference type="Pfam" id="PF02424">
    <property type="entry name" value="ApbE"/>
    <property type="match status" value="1"/>
</dbReference>
<dbReference type="EMBL" id="WITJ01000004">
    <property type="protein sequence ID" value="MQW39093.1"/>
    <property type="molecule type" value="Genomic_DNA"/>
</dbReference>
<dbReference type="PANTHER" id="PTHR30040">
    <property type="entry name" value="THIAMINE BIOSYNTHESIS LIPOPROTEIN APBE"/>
    <property type="match status" value="1"/>
</dbReference>
<dbReference type="InterPro" id="IPR003374">
    <property type="entry name" value="ApbE-like_sf"/>
</dbReference>
<keyword evidence="7 10" id="KW-0460">Magnesium</keyword>
<evidence type="ECO:0000313" key="12">
    <source>
        <dbReference type="EMBL" id="MQW39093.1"/>
    </source>
</evidence>
<evidence type="ECO:0000256" key="5">
    <source>
        <dbReference type="ARBA" id="ARBA00022723"/>
    </source>
</evidence>
<keyword evidence="3 10" id="KW-0285">Flavoprotein</keyword>
<evidence type="ECO:0000256" key="11">
    <source>
        <dbReference type="PIRSR" id="PIRSR006268-2"/>
    </source>
</evidence>
<dbReference type="GO" id="GO:0016740">
    <property type="term" value="F:transferase activity"/>
    <property type="evidence" value="ECO:0007669"/>
    <property type="project" value="UniProtKB-UniRule"/>
</dbReference>
<dbReference type="InterPro" id="IPR024932">
    <property type="entry name" value="ApbE"/>
</dbReference>
<evidence type="ECO:0000256" key="3">
    <source>
        <dbReference type="ARBA" id="ARBA00022630"/>
    </source>
</evidence>
<evidence type="ECO:0000256" key="2">
    <source>
        <dbReference type="ARBA" id="ARBA00016337"/>
    </source>
</evidence>
<dbReference type="OrthoDB" id="9778595at2"/>
<organism evidence="12 13">
    <name type="scientific">Lactococcus hircilactis</name>
    <dbReference type="NCBI Taxonomy" id="1494462"/>
    <lineage>
        <taxon>Bacteria</taxon>
        <taxon>Bacillati</taxon>
        <taxon>Bacillota</taxon>
        <taxon>Bacilli</taxon>
        <taxon>Lactobacillales</taxon>
        <taxon>Streptococcaceae</taxon>
        <taxon>Lactococcus</taxon>
    </lineage>
</organism>
<sequence length="298" mass="32927">MGTHIDVQLVDENAVEKMNQVHELLLRYNLRFSANQADSELNQVNDHAGIGFISVHPELFELIKIGKQESLAKPSLLDIAIGPITQAWHIGFSDAKQPSDALLLDLLELCHPQDILLNAFDSSVFLSKKGMKIDLGALAKGYIADRIFDLVKPECGLINLGGNVLVCGNHPQHSDGFWVIGIQDPKLPRGNHVGILKIKDASVVTSGIYERTFEFNGKVFHHLFSAQTGYPIHSEMASLTIVSKTSLTCEIWTSRLFGLDVGDALREINQQKTIEGIIITQSGQVYCSDRLKANFEIL</sequence>
<dbReference type="SUPFAM" id="SSF143631">
    <property type="entry name" value="ApbE-like"/>
    <property type="match status" value="1"/>
</dbReference>
<comment type="cofactor">
    <cofactor evidence="11">
        <name>Mg(2+)</name>
        <dbReference type="ChEBI" id="CHEBI:18420"/>
    </cofactor>
    <cofactor evidence="11">
        <name>Mn(2+)</name>
        <dbReference type="ChEBI" id="CHEBI:29035"/>
    </cofactor>
    <text evidence="11">Magnesium. Can also use manganese.</text>
</comment>
<keyword evidence="4 10" id="KW-0808">Transferase</keyword>
<feature type="binding site" evidence="11">
    <location>
        <position position="254"/>
    </location>
    <ligand>
        <name>Mg(2+)</name>
        <dbReference type="ChEBI" id="CHEBI:18420"/>
    </ligand>
</feature>